<dbReference type="RefSeq" id="WP_213002153.1">
    <property type="nucleotide sequence ID" value="NZ_BAAATW010000004.1"/>
</dbReference>
<comment type="caution">
    <text evidence="3">The sequence shown here is derived from an EMBL/GenBank/DDBJ whole genome shotgun (WGS) entry which is preliminary data.</text>
</comment>
<evidence type="ECO:0000313" key="3">
    <source>
        <dbReference type="EMBL" id="GIM81622.1"/>
    </source>
</evidence>
<sequence>MTTQIPYGSENADYPSFAAGHAQYPPAGYEHPIEPQPGYAQPLYPQEGGAAFPQPTPYPQPPAFPQPPAHPQPSAFPQPSAYPQHPAQQSPAAHTQAPHPPAPQNYATPGYPADQTYANQPYPTSQQDQDQLVAAQQAAAQRAMAQAQTAQQQPPAQQSYTPQGVYPTNPPWAPTAAGGEAEPGSAYDSQVPVVGGLLVPYPEAMRNAAKAQPPALWPVAVLTFFFSLAGVVSAARRANRAQRGGNSGAPYWIAWAVSLVAGSFVWFVISLTVIQPAVTDFLESRAQSAVENQVLHDGQLAKANITATKAECNAASERRADGTRDYLCNLTLNDGKTGQVTVTADKDGTWKQMAAK</sequence>
<keyword evidence="2" id="KW-0472">Membrane</keyword>
<proteinExistence type="predicted"/>
<organism evidence="3 4">
    <name type="scientific">Winogradskya consettensis</name>
    <dbReference type="NCBI Taxonomy" id="113560"/>
    <lineage>
        <taxon>Bacteria</taxon>
        <taxon>Bacillati</taxon>
        <taxon>Actinomycetota</taxon>
        <taxon>Actinomycetes</taxon>
        <taxon>Micromonosporales</taxon>
        <taxon>Micromonosporaceae</taxon>
        <taxon>Winogradskya</taxon>
    </lineage>
</organism>
<feature type="transmembrane region" description="Helical" evidence="2">
    <location>
        <begin position="248"/>
        <end position="269"/>
    </location>
</feature>
<feature type="compositionally biased region" description="Polar residues" evidence="1">
    <location>
        <begin position="116"/>
        <end position="125"/>
    </location>
</feature>
<dbReference type="Proteomes" id="UP000680865">
    <property type="component" value="Unassembled WGS sequence"/>
</dbReference>
<feature type="transmembrane region" description="Helical" evidence="2">
    <location>
        <begin position="215"/>
        <end position="236"/>
    </location>
</feature>
<feature type="compositionally biased region" description="Pro residues" evidence="1">
    <location>
        <begin position="54"/>
        <end position="76"/>
    </location>
</feature>
<keyword evidence="2" id="KW-0812">Transmembrane</keyword>
<accession>A0A919T0B5</accession>
<evidence type="ECO:0000256" key="1">
    <source>
        <dbReference type="SAM" id="MobiDB-lite"/>
    </source>
</evidence>
<reference evidence="3" key="1">
    <citation type="submission" date="2021-03" db="EMBL/GenBank/DDBJ databases">
        <title>Whole genome shotgun sequence of Actinoplanes consettensis NBRC 14913.</title>
        <authorList>
            <person name="Komaki H."/>
            <person name="Tamura T."/>
        </authorList>
    </citation>
    <scope>NUCLEOTIDE SEQUENCE</scope>
    <source>
        <strain evidence="3">NBRC 14913</strain>
    </source>
</reference>
<feature type="compositionally biased region" description="Low complexity" evidence="1">
    <location>
        <begin position="77"/>
        <end position="97"/>
    </location>
</feature>
<keyword evidence="4" id="KW-1185">Reference proteome</keyword>
<protein>
    <submittedName>
        <fullName evidence="3">Uncharacterized protein</fullName>
    </submittedName>
</protein>
<feature type="compositionally biased region" description="Low complexity" evidence="1">
    <location>
        <begin position="174"/>
        <end position="184"/>
    </location>
</feature>
<gene>
    <name evidence="3" type="ORF">Aco04nite_77500</name>
</gene>
<feature type="region of interest" description="Disordered" evidence="1">
    <location>
        <begin position="1"/>
        <end position="187"/>
    </location>
</feature>
<feature type="compositionally biased region" description="Low complexity" evidence="1">
    <location>
        <begin position="126"/>
        <end position="158"/>
    </location>
</feature>
<dbReference type="EMBL" id="BOQP01000048">
    <property type="protein sequence ID" value="GIM81622.1"/>
    <property type="molecule type" value="Genomic_DNA"/>
</dbReference>
<evidence type="ECO:0000313" key="4">
    <source>
        <dbReference type="Proteomes" id="UP000680865"/>
    </source>
</evidence>
<name>A0A919T0B5_9ACTN</name>
<dbReference type="AlphaFoldDB" id="A0A919T0B5"/>
<keyword evidence="2" id="KW-1133">Transmembrane helix</keyword>
<evidence type="ECO:0000256" key="2">
    <source>
        <dbReference type="SAM" id="Phobius"/>
    </source>
</evidence>